<evidence type="ECO:0000313" key="3">
    <source>
        <dbReference type="Proteomes" id="UP001549921"/>
    </source>
</evidence>
<gene>
    <name evidence="2" type="ORF">ABMA28_007139</name>
</gene>
<feature type="compositionally biased region" description="Basic and acidic residues" evidence="1">
    <location>
        <begin position="803"/>
        <end position="815"/>
    </location>
</feature>
<dbReference type="Proteomes" id="UP001549921">
    <property type="component" value="Unassembled WGS sequence"/>
</dbReference>
<protein>
    <submittedName>
        <fullName evidence="2">Uncharacterized protein</fullName>
    </submittedName>
</protein>
<feature type="compositionally biased region" description="Basic and acidic residues" evidence="1">
    <location>
        <begin position="460"/>
        <end position="565"/>
    </location>
</feature>
<accession>A0ABD0TQ28</accession>
<sequence length="1360" mass="156075">MGSQGGEHVFRCPCYENHKDYQKIVDLKDAGLVIYRQTTRIEDVNPKTNATQSATSTAEDIFILHNTNDVEIISADIMSTFDQNKVSCPRCRHIIENAKKLLKSIPKIKRNDIIGICEHCRRKIPRIPCQKCNEIVEKYVAGRVDSKDGKHYVAGRDDFKDGKHYVAGREDSKDGKHYVAGREDSKDGKHYVTTWLSKMHRLLKDVVRGEKHQIKKGRTFSDLNIQNLHHNSPLSLREPEIGDLFYSGTLRTGSTKSLNLSDRSYHSHPNYPKVKKHTTFAEFTEQEDFIPTKNKQFISRSYHDLPYNITDHDLPYNITDDSLSLIDSVSEDFRGRKSITDLTLKKRSMIPIGKYKSEEVSGIRSSKLSMIPIGKYKSEEVSGIRSSTDLSSRKPPGVSPGKYKSENALPSSTSDFEAADNMKEGFGYHFLNGDDGKKKPPKKYISSSQLIADTQNMLKARAEEEKKRLDEKRRLEEEKQERRRKEREARQLEKERREEEKRLAEEEAKRLAAEEKKRLDEEEKKTRLAEENEKKTEETKKPAKEEQKKLQKETKSPKEKPDLVQKKQVSKTASKVKETTQEQRTPIETPKKKDEKPKIKEAPPEKPKPQEENPKTKEPLPEKPEPQTKIEEKPPKIGTKSSKIEEKPPPKFEAPPAQAKFEVKLPKADLPKFVEKPLKIFVEEVEKPKKEKPKPVVKEKVQDQPKETEKKDKKETELKKSDDKEVVKEQVKEQAKPKKADEDGHDETFRKLLAEQAKNKEEMQKLKRQQQEEERKAREAAEKKVNEKKTQLESLPGIKPKKTQPEPEQKPEKTPENPNMKELNMKEVKVRKPSPDDLILQLVKLKKSTKGESNKLIKKGLDVAHILTRHKGHNNKNKDCIACKNSDIELDLESLNKPDDGDKMADIIIGQKIFKYKPPLTEKRKEEPALPVLFKTSYDEEATVIKKGEDDIAKVVPDEIEPTAQKIPVSTAKGGKGVEQEPAKGIIRYALSDRTFIDKGWTMLPTEKVVRKMNVYRMRPAQPEFDWFEHNKNKRLMQYDTGEKLAEFDDNGRGRWYYKNGRLALDYYDAEETNAQQRYVVYSSGEPDERGRSRPLTILATFDYLGNGVVFDHSGKIRLKYNQTEGVVLDRAIGPVSHWKWHTLNDPPVLQQVMIDTNMSYKDPDIVKLGGPGDNKTRPDNEEMLAIEFDNFIKEKSKKLTQKFKPFQIKMKALKINEAFSLKVLDQATVYLIFRDGSANLKLNIGMILDHKEIVDTDTAEVGEVSNTLERLPARTDSIAGMQASVAHAQRIERQRVERERRLRPAEPCGSADRLIAAASRPLRPPFRTAPSCTTATSSDYPCKCRKPSSSNVYYDTRLI</sequence>
<comment type="caution">
    <text evidence="2">The sequence shown here is derived from an EMBL/GenBank/DDBJ whole genome shotgun (WGS) entry which is preliminary data.</text>
</comment>
<organism evidence="2 3">
    <name type="scientific">Loxostege sticticalis</name>
    <name type="common">Beet webworm moth</name>
    <dbReference type="NCBI Taxonomy" id="481309"/>
    <lineage>
        <taxon>Eukaryota</taxon>
        <taxon>Metazoa</taxon>
        <taxon>Ecdysozoa</taxon>
        <taxon>Arthropoda</taxon>
        <taxon>Hexapoda</taxon>
        <taxon>Insecta</taxon>
        <taxon>Pterygota</taxon>
        <taxon>Neoptera</taxon>
        <taxon>Endopterygota</taxon>
        <taxon>Lepidoptera</taxon>
        <taxon>Glossata</taxon>
        <taxon>Ditrysia</taxon>
        <taxon>Pyraloidea</taxon>
        <taxon>Crambidae</taxon>
        <taxon>Pyraustinae</taxon>
        <taxon>Loxostege</taxon>
    </lineage>
</organism>
<feature type="compositionally biased region" description="Basic and acidic residues" evidence="1">
    <location>
        <begin position="589"/>
        <end position="635"/>
    </location>
</feature>
<feature type="region of interest" description="Disordered" evidence="1">
    <location>
        <begin position="457"/>
        <end position="820"/>
    </location>
</feature>
<proteinExistence type="predicted"/>
<evidence type="ECO:0000256" key="1">
    <source>
        <dbReference type="SAM" id="MobiDB-lite"/>
    </source>
</evidence>
<evidence type="ECO:0000313" key="2">
    <source>
        <dbReference type="EMBL" id="KAL0851316.1"/>
    </source>
</evidence>
<feature type="region of interest" description="Disordered" evidence="1">
    <location>
        <begin position="382"/>
        <end position="414"/>
    </location>
</feature>
<dbReference type="EMBL" id="JBEDNZ010000002">
    <property type="protein sequence ID" value="KAL0851316.1"/>
    <property type="molecule type" value="Genomic_DNA"/>
</dbReference>
<name>A0ABD0TQ28_LOXSC</name>
<feature type="compositionally biased region" description="Basic and acidic residues" evidence="1">
    <location>
        <begin position="661"/>
        <end position="791"/>
    </location>
</feature>
<reference evidence="2 3" key="1">
    <citation type="submission" date="2024-06" db="EMBL/GenBank/DDBJ databases">
        <title>A chromosome-level genome assembly of beet webworm, Loxostege sticticalis.</title>
        <authorList>
            <person name="Zhang Y."/>
        </authorList>
    </citation>
    <scope>NUCLEOTIDE SEQUENCE [LARGE SCALE GENOMIC DNA]</scope>
    <source>
        <strain evidence="2">AQ028</strain>
        <tissue evidence="2">Male pupae</tissue>
    </source>
</reference>